<dbReference type="EMBL" id="MFNE01000019">
    <property type="protein sequence ID" value="OGG96055.1"/>
    <property type="molecule type" value="Genomic_DNA"/>
</dbReference>
<feature type="transmembrane region" description="Helical" evidence="2">
    <location>
        <begin position="56"/>
        <end position="76"/>
    </location>
</feature>
<dbReference type="PANTHER" id="PTHR43318">
    <property type="entry name" value="UDP-N-ACETYLGLUCOSAMINE 4,6-DEHYDRATASE"/>
    <property type="match status" value="1"/>
</dbReference>
<evidence type="ECO:0000313" key="5">
    <source>
        <dbReference type="Proteomes" id="UP000178449"/>
    </source>
</evidence>
<dbReference type="STRING" id="1817772.A2527_12090"/>
<evidence type="ECO:0000313" key="4">
    <source>
        <dbReference type="EMBL" id="OGG96055.1"/>
    </source>
</evidence>
<dbReference type="Pfam" id="PF13727">
    <property type="entry name" value="CoA_binding_3"/>
    <property type="match status" value="1"/>
</dbReference>
<protein>
    <submittedName>
        <fullName evidence="4">Capsular biosynthesis protein</fullName>
    </submittedName>
</protein>
<evidence type="ECO:0000259" key="3">
    <source>
        <dbReference type="Pfam" id="PF02719"/>
    </source>
</evidence>
<keyword evidence="2" id="KW-0472">Membrane</keyword>
<keyword evidence="2" id="KW-1133">Transmembrane helix</keyword>
<dbReference type="PANTHER" id="PTHR43318:SF1">
    <property type="entry name" value="POLYSACCHARIDE BIOSYNTHESIS PROTEIN EPSC-RELATED"/>
    <property type="match status" value="1"/>
</dbReference>
<proteinExistence type="inferred from homology"/>
<dbReference type="InterPro" id="IPR051203">
    <property type="entry name" value="Polysaccharide_Synthase-Rel"/>
</dbReference>
<comment type="caution">
    <text evidence="4">The sequence shown here is derived from an EMBL/GenBank/DDBJ whole genome shotgun (WGS) entry which is preliminary data.</text>
</comment>
<dbReference type="CDD" id="cd05237">
    <property type="entry name" value="UDP_invert_4-6DH_SDR_e"/>
    <property type="match status" value="1"/>
</dbReference>
<reference evidence="4 5" key="1">
    <citation type="journal article" date="2016" name="Nat. Commun.">
        <title>Thousands of microbial genomes shed light on interconnected biogeochemical processes in an aquifer system.</title>
        <authorList>
            <person name="Anantharaman K."/>
            <person name="Brown C.T."/>
            <person name="Hug L.A."/>
            <person name="Sharon I."/>
            <person name="Castelle C.J."/>
            <person name="Probst A.J."/>
            <person name="Thomas B.C."/>
            <person name="Singh A."/>
            <person name="Wilkins M.J."/>
            <person name="Karaoz U."/>
            <person name="Brodie E.L."/>
            <person name="Williams K.H."/>
            <person name="Hubbard S.S."/>
            <person name="Banfield J.F."/>
        </authorList>
    </citation>
    <scope>NUCLEOTIDE SEQUENCE [LARGE SCALE GENOMIC DNA]</scope>
</reference>
<keyword evidence="2" id="KW-0812">Transmembrane</keyword>
<dbReference type="Pfam" id="PF02719">
    <property type="entry name" value="Polysacc_synt_2"/>
    <property type="match status" value="1"/>
</dbReference>
<evidence type="ECO:0000256" key="2">
    <source>
        <dbReference type="SAM" id="Phobius"/>
    </source>
</evidence>
<dbReference type="Gene3D" id="3.40.50.720">
    <property type="entry name" value="NAD(P)-binding Rossmann-like Domain"/>
    <property type="match status" value="2"/>
</dbReference>
<dbReference type="AlphaFoldDB" id="A0A1F6GD80"/>
<dbReference type="SUPFAM" id="SSF51735">
    <property type="entry name" value="NAD(P)-binding Rossmann-fold domains"/>
    <property type="match status" value="1"/>
</dbReference>
<feature type="transmembrane region" description="Helical" evidence="2">
    <location>
        <begin position="88"/>
        <end position="109"/>
    </location>
</feature>
<comment type="similarity">
    <text evidence="1">Belongs to the polysaccharide synthase family.</text>
</comment>
<dbReference type="InterPro" id="IPR029063">
    <property type="entry name" value="SAM-dependent_MTases_sf"/>
</dbReference>
<evidence type="ECO:0000256" key="1">
    <source>
        <dbReference type="ARBA" id="ARBA00007430"/>
    </source>
</evidence>
<dbReference type="InterPro" id="IPR036291">
    <property type="entry name" value="NAD(P)-bd_dom_sf"/>
</dbReference>
<feature type="transmembrane region" description="Helical" evidence="2">
    <location>
        <begin position="121"/>
        <end position="141"/>
    </location>
</feature>
<feature type="domain" description="Polysaccharide biosynthesis protein CapD-like" evidence="3">
    <location>
        <begin position="298"/>
        <end position="583"/>
    </location>
</feature>
<dbReference type="SUPFAM" id="SSF53335">
    <property type="entry name" value="S-adenosyl-L-methionine-dependent methyltransferases"/>
    <property type="match status" value="1"/>
</dbReference>
<sequence length="648" mass="72887">MNAWIKHLGPWIAKASRRSKRWTFRFIDGCLLLLSVFLSYSLRFDFTVALQVMSDYWNVFAVVILVKLLVFNLAGMYKTVLRFAGAEILNPAFQAVLASTGLIVFLGFLTRFSTYPNLPRSILVLDAVLSFILVVYVRIFLRWFLYEVNNYGVWGKVPEKVVIYGAGQAGSQIYQAMRSIGEFRVVGFIDDHAAIQKHKVHGVTVYPPSKLAKLIERQEVKSIILAMPSANRKEKLKIMYFLKQFNLPIKTIPGIADLVSGKLEISQIRKVDIVDLLGRKEVLPMPELLYQNIKGQTVLVTGAGGSIGSELCRQIAAQGPKRLILYERNELALYQIDQEFQEEWPEVSHVSVLGSVLDQSRMREIFTRYEVETLYHAAAYKHVPLVEENPSQGILNNIQGTLKVAQVAKDTGVKSFVLISTDKAVRPTNIMGATKRVAELVLQALSKEGSHHTRFVMVRFGNVLDSAGSVVPRFRKQIASGGPITVTHKEITRYFMSIPEAVRLVIQAGAMGKGGEVFVLDMGDPIKIYDLAKQMIELSGLALDKDIEIKFTGLRPGEKLYEELLIDHENICQTTHPKIFSAQEKFIPFNELDPQLDQLFEAADRNQLLKILTLLQQLVPEYTTRLLSKDLVDEGGSNVFKLNPSKAQ</sequence>
<organism evidence="4 5">
    <name type="scientific">Candidatus Lambdaproteobacteria bacterium RIFOXYD2_FULL_50_16</name>
    <dbReference type="NCBI Taxonomy" id="1817772"/>
    <lineage>
        <taxon>Bacteria</taxon>
        <taxon>Pseudomonadati</taxon>
        <taxon>Pseudomonadota</taxon>
        <taxon>Candidatus Lambdaproteobacteria</taxon>
    </lineage>
</organism>
<feature type="transmembrane region" description="Helical" evidence="2">
    <location>
        <begin position="22"/>
        <end position="44"/>
    </location>
</feature>
<gene>
    <name evidence="4" type="ORF">A2527_12090</name>
</gene>
<accession>A0A1F6GD80</accession>
<dbReference type="Proteomes" id="UP000178449">
    <property type="component" value="Unassembled WGS sequence"/>
</dbReference>
<name>A0A1F6GD80_9PROT</name>
<dbReference type="InterPro" id="IPR003869">
    <property type="entry name" value="Polysac_CapD-like"/>
</dbReference>